<feature type="transmembrane region" description="Helical" evidence="1">
    <location>
        <begin position="53"/>
        <end position="69"/>
    </location>
</feature>
<gene>
    <name evidence="2" type="ORF">IAC47_07390</name>
</gene>
<accession>A0A9D1RJ67</accession>
<dbReference type="EMBL" id="DXGG01000231">
    <property type="protein sequence ID" value="HIW88073.1"/>
    <property type="molecule type" value="Genomic_DNA"/>
</dbReference>
<reference evidence="2" key="2">
    <citation type="submission" date="2021-04" db="EMBL/GenBank/DDBJ databases">
        <authorList>
            <person name="Gilroy R."/>
        </authorList>
    </citation>
    <scope>NUCLEOTIDE SEQUENCE</scope>
    <source>
        <strain evidence="2">Gambia16-930</strain>
    </source>
</reference>
<evidence type="ECO:0000313" key="3">
    <source>
        <dbReference type="Proteomes" id="UP000824267"/>
    </source>
</evidence>
<dbReference type="AlphaFoldDB" id="A0A9D1RJ67"/>
<organism evidence="2 3">
    <name type="scientific">Candidatus Onthomorpha intestinigallinarum</name>
    <dbReference type="NCBI Taxonomy" id="2840880"/>
    <lineage>
        <taxon>Bacteria</taxon>
        <taxon>Pseudomonadati</taxon>
        <taxon>Bacteroidota</taxon>
        <taxon>Bacteroidia</taxon>
        <taxon>Bacteroidales</taxon>
        <taxon>Candidatus Onthomorpha</taxon>
    </lineage>
</organism>
<reference evidence="2" key="1">
    <citation type="journal article" date="2021" name="PeerJ">
        <title>Extensive microbial diversity within the chicken gut microbiome revealed by metagenomics and culture.</title>
        <authorList>
            <person name="Gilroy R."/>
            <person name="Ravi A."/>
            <person name="Getino M."/>
            <person name="Pursley I."/>
            <person name="Horton D.L."/>
            <person name="Alikhan N.F."/>
            <person name="Baker D."/>
            <person name="Gharbi K."/>
            <person name="Hall N."/>
            <person name="Watson M."/>
            <person name="Adriaenssens E.M."/>
            <person name="Foster-Nyarko E."/>
            <person name="Jarju S."/>
            <person name="Secka A."/>
            <person name="Antonio M."/>
            <person name="Oren A."/>
            <person name="Chaudhuri R.R."/>
            <person name="La Ragione R."/>
            <person name="Hildebrand F."/>
            <person name="Pallen M.J."/>
        </authorList>
    </citation>
    <scope>NUCLEOTIDE SEQUENCE</scope>
    <source>
        <strain evidence="2">Gambia16-930</strain>
    </source>
</reference>
<feature type="transmembrane region" description="Helical" evidence="1">
    <location>
        <begin position="161"/>
        <end position="186"/>
    </location>
</feature>
<protein>
    <submittedName>
        <fullName evidence="2">Uncharacterized protein</fullName>
    </submittedName>
</protein>
<evidence type="ECO:0000313" key="2">
    <source>
        <dbReference type="EMBL" id="HIW88073.1"/>
    </source>
</evidence>
<proteinExistence type="predicted"/>
<feature type="transmembrane region" description="Helical" evidence="1">
    <location>
        <begin position="130"/>
        <end position="149"/>
    </location>
</feature>
<keyword evidence="1" id="KW-1133">Transmembrane helix</keyword>
<sequence length="256" mass="28912">MKIVYRLKKNYSYVFIILLTVLYLVFLSDNCSSDSYSNAYSSLYAQDMFKPHHLLYCLFGHIVLLLFGFTAVEPITLLQITNALFAGGCLLVARRMIKRVNRNETFLSFAILACGTCFGFARFAIDNECYIIPVFFNLLALYYMQVFFVKNTVSRLVKASVSIVAACLFHQIAVLVWICLFVVLIANKNGKYLLVFLSISMIVPLAYWIASYGVTGSANVSSLMGFVLHDYLDGTAQMPQLKQVVMLTLASLFRTF</sequence>
<comment type="caution">
    <text evidence="2">The sequence shown here is derived from an EMBL/GenBank/DDBJ whole genome shotgun (WGS) entry which is preliminary data.</text>
</comment>
<feature type="transmembrane region" description="Helical" evidence="1">
    <location>
        <begin position="192"/>
        <end position="214"/>
    </location>
</feature>
<keyword evidence="1" id="KW-0812">Transmembrane</keyword>
<feature type="transmembrane region" description="Helical" evidence="1">
    <location>
        <begin position="105"/>
        <end position="124"/>
    </location>
</feature>
<name>A0A9D1RJ67_9BACT</name>
<evidence type="ECO:0000256" key="1">
    <source>
        <dbReference type="SAM" id="Phobius"/>
    </source>
</evidence>
<keyword evidence="1" id="KW-0472">Membrane</keyword>
<dbReference type="Proteomes" id="UP000824267">
    <property type="component" value="Unassembled WGS sequence"/>
</dbReference>
<feature type="transmembrane region" description="Helical" evidence="1">
    <location>
        <begin position="75"/>
        <end position="93"/>
    </location>
</feature>
<feature type="non-terminal residue" evidence="2">
    <location>
        <position position="256"/>
    </location>
</feature>
<feature type="transmembrane region" description="Helical" evidence="1">
    <location>
        <begin position="12"/>
        <end position="32"/>
    </location>
</feature>